<feature type="coiled-coil region" evidence="1">
    <location>
        <begin position="402"/>
        <end position="429"/>
    </location>
</feature>
<dbReference type="InterPro" id="IPR050194">
    <property type="entry name" value="Glycosyltransferase_grp1"/>
</dbReference>
<dbReference type="Gene3D" id="3.40.50.2000">
    <property type="entry name" value="Glycogen Phosphorylase B"/>
    <property type="match status" value="2"/>
</dbReference>
<name>A0A424Y927_9FIRM</name>
<dbReference type="InterPro" id="IPR028098">
    <property type="entry name" value="Glyco_trans_4-like_N"/>
</dbReference>
<dbReference type="PANTHER" id="PTHR45947:SF3">
    <property type="entry name" value="SULFOQUINOVOSYL TRANSFERASE SQD2"/>
    <property type="match status" value="1"/>
</dbReference>
<gene>
    <name evidence="4" type="ORF">D5R97_10410</name>
</gene>
<protein>
    <submittedName>
        <fullName evidence="4">Glycosyltransferase family 1 protein</fullName>
    </submittedName>
</protein>
<comment type="caution">
    <text evidence="4">The sequence shown here is derived from an EMBL/GenBank/DDBJ whole genome shotgun (WGS) entry which is preliminary data.</text>
</comment>
<keyword evidence="4" id="KW-0808">Transferase</keyword>
<dbReference type="InterPro" id="IPR001296">
    <property type="entry name" value="Glyco_trans_1"/>
</dbReference>
<sequence length="433" mass="49057">MKVMMFSWEYPPKSVGGLAQHVYDLTRALAEKGHEIDLITAGDKELPSLEIVNDVRVHRVSPYPLSPPHFIPWIIQLNISMLEQAVSLFNSNYYDLIHAHDWLAAFAGRSLKHIYKIPLVATIHATEYGRNQGLHNEDQNYISDVEWWLAFEGWKVICCSSYMKKELKRVFGLPEDKLRVIYNGVDIENYKTDASKGAIKTFRKQFATVKEKIVFFVGRLVQEKGVQVLLEAAPRILNYCPPTKFVISGKGPMVEELKNRVTSLGIDDRVIFTGYIDDETRNLLYASADVAVFPSLYEPFGIVALEGMATRTPLVVSDTGGFSEIVNHGVDGYKALPGNPASLADNILKVLMDETTGQKISNRAYGKVRDSFTWEGIAGETEEVYGEVIDSYLRSSWSKEARKVHEKRVQNLNQELAHYSRDYSLYQQEGDFN</sequence>
<dbReference type="GO" id="GO:0016758">
    <property type="term" value="F:hexosyltransferase activity"/>
    <property type="evidence" value="ECO:0007669"/>
    <property type="project" value="TreeGrafter"/>
</dbReference>
<evidence type="ECO:0000313" key="4">
    <source>
        <dbReference type="EMBL" id="RQD72740.1"/>
    </source>
</evidence>
<dbReference type="SUPFAM" id="SSF53756">
    <property type="entry name" value="UDP-Glycosyltransferase/glycogen phosphorylase"/>
    <property type="match status" value="1"/>
</dbReference>
<dbReference type="Proteomes" id="UP000285138">
    <property type="component" value="Unassembled WGS sequence"/>
</dbReference>
<reference evidence="4 5" key="1">
    <citation type="submission" date="2018-08" db="EMBL/GenBank/DDBJ databases">
        <title>The metabolism and importance of syntrophic acetate oxidation coupled to methane or sulfide production in haloalkaline environments.</title>
        <authorList>
            <person name="Timmers P.H.A."/>
            <person name="Vavourakis C.D."/>
            <person name="Sorokin D.Y."/>
            <person name="Sinninghe Damste J.S."/>
            <person name="Muyzer G."/>
            <person name="Stams A.J.M."/>
            <person name="Plugge C.M."/>
        </authorList>
    </citation>
    <scope>NUCLEOTIDE SEQUENCE [LARGE SCALE GENOMIC DNA]</scope>
    <source>
        <strain evidence="4">MSAO_Bac1</strain>
    </source>
</reference>
<dbReference type="Pfam" id="PF00534">
    <property type="entry name" value="Glycos_transf_1"/>
    <property type="match status" value="1"/>
</dbReference>
<organism evidence="4 5">
    <name type="scientific">Candidatus Syntrophonatronum acetioxidans</name>
    <dbReference type="NCBI Taxonomy" id="1795816"/>
    <lineage>
        <taxon>Bacteria</taxon>
        <taxon>Bacillati</taxon>
        <taxon>Bacillota</taxon>
        <taxon>Clostridia</taxon>
        <taxon>Eubacteriales</taxon>
        <taxon>Syntrophomonadaceae</taxon>
        <taxon>Candidatus Syntrophonatronum</taxon>
    </lineage>
</organism>
<evidence type="ECO:0000313" key="5">
    <source>
        <dbReference type="Proteomes" id="UP000285138"/>
    </source>
</evidence>
<accession>A0A424Y927</accession>
<proteinExistence type="predicted"/>
<evidence type="ECO:0000259" key="2">
    <source>
        <dbReference type="Pfam" id="PF00534"/>
    </source>
</evidence>
<feature type="domain" description="Glycosyltransferase subfamily 4-like N-terminal" evidence="3">
    <location>
        <begin position="15"/>
        <end position="188"/>
    </location>
</feature>
<dbReference type="Pfam" id="PF13439">
    <property type="entry name" value="Glyco_transf_4"/>
    <property type="match status" value="1"/>
</dbReference>
<evidence type="ECO:0000256" key="1">
    <source>
        <dbReference type="SAM" id="Coils"/>
    </source>
</evidence>
<keyword evidence="1" id="KW-0175">Coiled coil</keyword>
<dbReference type="EMBL" id="QZAA01000298">
    <property type="protein sequence ID" value="RQD72740.1"/>
    <property type="molecule type" value="Genomic_DNA"/>
</dbReference>
<dbReference type="AlphaFoldDB" id="A0A424Y927"/>
<feature type="domain" description="Glycosyl transferase family 1" evidence="2">
    <location>
        <begin position="202"/>
        <end position="365"/>
    </location>
</feature>
<evidence type="ECO:0000259" key="3">
    <source>
        <dbReference type="Pfam" id="PF13439"/>
    </source>
</evidence>
<dbReference type="CDD" id="cd03801">
    <property type="entry name" value="GT4_PimA-like"/>
    <property type="match status" value="1"/>
</dbReference>
<dbReference type="PANTHER" id="PTHR45947">
    <property type="entry name" value="SULFOQUINOVOSYL TRANSFERASE SQD2"/>
    <property type="match status" value="1"/>
</dbReference>